<accession>A0A814LKC3</accession>
<keyword evidence="3" id="KW-1185">Reference proteome</keyword>
<dbReference type="AlphaFoldDB" id="A0A814LKC3"/>
<dbReference type="Proteomes" id="UP000681722">
    <property type="component" value="Unassembled WGS sequence"/>
</dbReference>
<evidence type="ECO:0000313" key="1">
    <source>
        <dbReference type="EMBL" id="CAF1066355.1"/>
    </source>
</evidence>
<name>A0A814LKC3_9BILA</name>
<proteinExistence type="predicted"/>
<gene>
    <name evidence="1" type="ORF">GPM918_LOCUS17044</name>
    <name evidence="2" type="ORF">SRO942_LOCUS17043</name>
</gene>
<organism evidence="1 3">
    <name type="scientific">Didymodactylos carnosus</name>
    <dbReference type="NCBI Taxonomy" id="1234261"/>
    <lineage>
        <taxon>Eukaryota</taxon>
        <taxon>Metazoa</taxon>
        <taxon>Spiralia</taxon>
        <taxon>Gnathifera</taxon>
        <taxon>Rotifera</taxon>
        <taxon>Eurotatoria</taxon>
        <taxon>Bdelloidea</taxon>
        <taxon>Philodinida</taxon>
        <taxon>Philodinidae</taxon>
        <taxon>Didymodactylos</taxon>
    </lineage>
</organism>
<reference evidence="1" key="1">
    <citation type="submission" date="2021-02" db="EMBL/GenBank/DDBJ databases">
        <authorList>
            <person name="Nowell W R."/>
        </authorList>
    </citation>
    <scope>NUCLEOTIDE SEQUENCE</scope>
</reference>
<protein>
    <submittedName>
        <fullName evidence="1">Uncharacterized protein</fullName>
    </submittedName>
</protein>
<dbReference type="EMBL" id="CAJNOQ010004601">
    <property type="protein sequence ID" value="CAF1066355.1"/>
    <property type="molecule type" value="Genomic_DNA"/>
</dbReference>
<evidence type="ECO:0000313" key="2">
    <source>
        <dbReference type="EMBL" id="CAF3833979.1"/>
    </source>
</evidence>
<comment type="caution">
    <text evidence="1">The sequence shown here is derived from an EMBL/GenBank/DDBJ whole genome shotgun (WGS) entry which is preliminary data.</text>
</comment>
<sequence length="175" mass="20237">MTNSLSYTELLKKYETLLVDYQKLRQDHNILRRACYQILPWLRGLIQTFEQQGDVQEAVSVTRAESKVVKEPPAIPKNLVLQKRFNLTQTRLQQLIAKNPTSTARSIMRHVYSKDELINTRADAIPQEFKDAVKNLDVDDEIDDNSSSMEKSQIEDSKSFIQDFINEQGTSYGLR</sequence>
<dbReference type="EMBL" id="CAJOBC010004601">
    <property type="protein sequence ID" value="CAF3833979.1"/>
    <property type="molecule type" value="Genomic_DNA"/>
</dbReference>
<evidence type="ECO:0000313" key="3">
    <source>
        <dbReference type="Proteomes" id="UP000663829"/>
    </source>
</evidence>
<dbReference type="Proteomes" id="UP000663829">
    <property type="component" value="Unassembled WGS sequence"/>
</dbReference>